<dbReference type="Pfam" id="PF07715">
    <property type="entry name" value="Plug"/>
    <property type="match status" value="1"/>
</dbReference>
<dbReference type="PROSITE" id="PS52016">
    <property type="entry name" value="TONB_DEPENDENT_REC_3"/>
    <property type="match status" value="1"/>
</dbReference>
<dbReference type="InterPro" id="IPR010105">
    <property type="entry name" value="TonB_sidphr_rcpt"/>
</dbReference>
<keyword evidence="9" id="KW-0406">Ion transport</keyword>
<feature type="chain" id="PRO_5012047643" evidence="16">
    <location>
        <begin position="27"/>
        <end position="788"/>
    </location>
</feature>
<evidence type="ECO:0000256" key="16">
    <source>
        <dbReference type="SAM" id="SignalP"/>
    </source>
</evidence>
<name>A0A1M5D7S6_9BACE</name>
<dbReference type="GO" id="GO:0038023">
    <property type="term" value="F:signaling receptor activity"/>
    <property type="evidence" value="ECO:0007669"/>
    <property type="project" value="InterPro"/>
</dbReference>
<dbReference type="Pfam" id="PF13715">
    <property type="entry name" value="CarbopepD_reg_2"/>
    <property type="match status" value="1"/>
</dbReference>
<dbReference type="GO" id="GO:0015891">
    <property type="term" value="P:siderophore transport"/>
    <property type="evidence" value="ECO:0007669"/>
    <property type="project" value="InterPro"/>
</dbReference>
<keyword evidence="11 14" id="KW-0472">Membrane</keyword>
<dbReference type="InterPro" id="IPR012910">
    <property type="entry name" value="Plug_dom"/>
</dbReference>
<keyword evidence="3 14" id="KW-0813">Transport</keyword>
<evidence type="ECO:0000256" key="11">
    <source>
        <dbReference type="ARBA" id="ARBA00023136"/>
    </source>
</evidence>
<dbReference type="InterPro" id="IPR000531">
    <property type="entry name" value="Beta-barrel_TonB"/>
</dbReference>
<dbReference type="Gene3D" id="2.60.40.1120">
    <property type="entry name" value="Carboxypeptidase-like, regulatory domain"/>
    <property type="match status" value="1"/>
</dbReference>
<dbReference type="RefSeq" id="WP_073402344.1">
    <property type="nucleotide sequence ID" value="NZ_FQTV01000011.1"/>
</dbReference>
<keyword evidence="10 15" id="KW-0798">TonB box</keyword>
<reference evidence="19 20" key="1">
    <citation type="submission" date="2016-11" db="EMBL/GenBank/DDBJ databases">
        <authorList>
            <person name="Jaros S."/>
            <person name="Januszkiewicz K."/>
            <person name="Wedrychowicz H."/>
        </authorList>
    </citation>
    <scope>NUCLEOTIDE SEQUENCE [LARGE SCALE GENOMIC DNA]</scope>
    <source>
        <strain evidence="19 20">DSM 26991</strain>
    </source>
</reference>
<dbReference type="PANTHER" id="PTHR32552">
    <property type="entry name" value="FERRICHROME IRON RECEPTOR-RELATED"/>
    <property type="match status" value="1"/>
</dbReference>
<evidence type="ECO:0000256" key="9">
    <source>
        <dbReference type="ARBA" id="ARBA00023065"/>
    </source>
</evidence>
<keyword evidence="5" id="KW-0410">Iron transport</keyword>
<protein>
    <submittedName>
        <fullName evidence="19">Iron complex outermembrane recepter protein</fullName>
    </submittedName>
</protein>
<keyword evidence="6 14" id="KW-0812">Transmembrane</keyword>
<dbReference type="InterPro" id="IPR008969">
    <property type="entry name" value="CarboxyPept-like_regulatory"/>
</dbReference>
<comment type="subcellular location">
    <subcellularLocation>
        <location evidence="1 14">Cell outer membrane</location>
        <topology evidence="1 14">Multi-pass membrane protein</topology>
    </subcellularLocation>
</comment>
<keyword evidence="8" id="KW-0408">Iron</keyword>
<evidence type="ECO:0000259" key="18">
    <source>
        <dbReference type="Pfam" id="PF07715"/>
    </source>
</evidence>
<comment type="similarity">
    <text evidence="2 14 15">Belongs to the TonB-dependent receptor family.</text>
</comment>
<accession>A0A1M5D7S6</accession>
<keyword evidence="12" id="KW-0675">Receptor</keyword>
<feature type="signal peptide" evidence="16">
    <location>
        <begin position="1"/>
        <end position="26"/>
    </location>
</feature>
<dbReference type="Proteomes" id="UP000184509">
    <property type="component" value="Unassembled WGS sequence"/>
</dbReference>
<gene>
    <name evidence="19" type="ORF">SAMN05444405_11188</name>
</gene>
<dbReference type="GO" id="GO:0015344">
    <property type="term" value="F:siderophore uptake transmembrane transporter activity"/>
    <property type="evidence" value="ECO:0007669"/>
    <property type="project" value="TreeGrafter"/>
</dbReference>
<proteinExistence type="inferred from homology"/>
<dbReference type="InterPro" id="IPR037066">
    <property type="entry name" value="Plug_dom_sf"/>
</dbReference>
<keyword evidence="7 16" id="KW-0732">Signal</keyword>
<evidence type="ECO:0000313" key="19">
    <source>
        <dbReference type="EMBL" id="SHF63083.1"/>
    </source>
</evidence>
<evidence type="ECO:0000256" key="7">
    <source>
        <dbReference type="ARBA" id="ARBA00022729"/>
    </source>
</evidence>
<sequence length="788" mass="88038">MGKRFSLKFNVCFTLFLLLGVLIANADTGFGKIKGFVKNTKNKPLQNVNVAIEGTSVNAISNNSGEFSLDNVQSGSNTLVVTMIGYRTQKKQITISSGEITECSFMLDDNAYHLNEVTIISSKQIYNPKEISSSLRLGTPILNIPQNVQVIDQSLLADQQVNSMLEGVSRNVSGVRRMEHWDTYALLYMRGSQVAAFRNGMNVQMPWGPLAEDMSMVDRIEFVKGPAGFMLANGEPSGFYNIVTKKPTGNTKGSISTSLGSNDLYRAALDVDGILTKDKKLLVRLNMMGQSAGSHRPNEWSKKYIIAPVLSYKFDDKTSLTAEYTYQHQQMSVVGSNYVFGLNGYGELPYDFTTVEPNLDPTSINDHSLFLTLNHQFNKDWKFTGQLAYLNFNQKGSSIWPTSLDLDGTLHRRLTIWDAFNEAKLGQFFVNGKVTTGGINHRILAGLDMGSKNYIADWGQAFDLEGSVPFNIYNPQHGTLTASTLPKFDRSLSLRARAGNNIVNQNYTALYVQDELGFFNDILRVTLAGRVTGNKTSSYGSNTNDTKFTPRVGVSAAIDKTTSVYGLYDQAFVPQTGTDYTGKAFDPITGNNLEFGVKKNWFDGNWNSTVSVYRITKNNVLTTDENHPQYSVQLGQSRTQGVEFDLKGRLFKGMNVIFNYAYTDSKVTKDADINKVGQSMAGTTKHITNGWVNYTIQEGVLANIGFSLGYQWQLDRSAWYVFSGTNSELPDYFRMDGAVSWKKDKISLSLNVNNLLNDYLYSGSPYGNFYYWQTEPLRNFRLNLTYNF</sequence>
<evidence type="ECO:0000256" key="1">
    <source>
        <dbReference type="ARBA" id="ARBA00004571"/>
    </source>
</evidence>
<organism evidence="19 20">
    <name type="scientific">Bacteroides luti</name>
    <dbReference type="NCBI Taxonomy" id="1297750"/>
    <lineage>
        <taxon>Bacteria</taxon>
        <taxon>Pseudomonadati</taxon>
        <taxon>Bacteroidota</taxon>
        <taxon>Bacteroidia</taxon>
        <taxon>Bacteroidales</taxon>
        <taxon>Bacteroidaceae</taxon>
        <taxon>Bacteroides</taxon>
    </lineage>
</organism>
<evidence type="ECO:0000256" key="6">
    <source>
        <dbReference type="ARBA" id="ARBA00022692"/>
    </source>
</evidence>
<evidence type="ECO:0000259" key="17">
    <source>
        <dbReference type="Pfam" id="PF00593"/>
    </source>
</evidence>
<evidence type="ECO:0000256" key="15">
    <source>
        <dbReference type="RuleBase" id="RU003357"/>
    </source>
</evidence>
<evidence type="ECO:0000256" key="12">
    <source>
        <dbReference type="ARBA" id="ARBA00023170"/>
    </source>
</evidence>
<dbReference type="NCBIfam" id="TIGR01783">
    <property type="entry name" value="TonB-siderophor"/>
    <property type="match status" value="1"/>
</dbReference>
<keyword evidence="4 14" id="KW-1134">Transmembrane beta strand</keyword>
<dbReference type="CDD" id="cd01347">
    <property type="entry name" value="ligand_gated_channel"/>
    <property type="match status" value="1"/>
</dbReference>
<dbReference type="SUPFAM" id="SSF49464">
    <property type="entry name" value="Carboxypeptidase regulatory domain-like"/>
    <property type="match status" value="1"/>
</dbReference>
<evidence type="ECO:0000256" key="3">
    <source>
        <dbReference type="ARBA" id="ARBA00022448"/>
    </source>
</evidence>
<evidence type="ECO:0000256" key="2">
    <source>
        <dbReference type="ARBA" id="ARBA00009810"/>
    </source>
</evidence>
<dbReference type="OrthoDB" id="9812892at2"/>
<dbReference type="STRING" id="1297750.SAMN05444405_11188"/>
<evidence type="ECO:0000256" key="13">
    <source>
        <dbReference type="ARBA" id="ARBA00023237"/>
    </source>
</evidence>
<keyword evidence="13 14" id="KW-0998">Cell outer membrane</keyword>
<evidence type="ECO:0000256" key="4">
    <source>
        <dbReference type="ARBA" id="ARBA00022452"/>
    </source>
</evidence>
<dbReference type="GO" id="GO:0009279">
    <property type="term" value="C:cell outer membrane"/>
    <property type="evidence" value="ECO:0007669"/>
    <property type="project" value="UniProtKB-SubCell"/>
</dbReference>
<evidence type="ECO:0000313" key="20">
    <source>
        <dbReference type="Proteomes" id="UP000184509"/>
    </source>
</evidence>
<dbReference type="Gene3D" id="2.40.170.20">
    <property type="entry name" value="TonB-dependent receptor, beta-barrel domain"/>
    <property type="match status" value="1"/>
</dbReference>
<keyword evidence="20" id="KW-1185">Reference proteome</keyword>
<dbReference type="Gene3D" id="2.170.130.10">
    <property type="entry name" value="TonB-dependent receptor, plug domain"/>
    <property type="match status" value="1"/>
</dbReference>
<dbReference type="InterPro" id="IPR039426">
    <property type="entry name" value="TonB-dep_rcpt-like"/>
</dbReference>
<feature type="domain" description="TonB-dependent receptor-like beta-barrel" evidence="17">
    <location>
        <begin position="333"/>
        <end position="755"/>
    </location>
</feature>
<evidence type="ECO:0000256" key="10">
    <source>
        <dbReference type="ARBA" id="ARBA00023077"/>
    </source>
</evidence>
<feature type="domain" description="TonB-dependent receptor plug" evidence="18">
    <location>
        <begin position="142"/>
        <end position="238"/>
    </location>
</feature>
<evidence type="ECO:0000256" key="5">
    <source>
        <dbReference type="ARBA" id="ARBA00022496"/>
    </source>
</evidence>
<dbReference type="AlphaFoldDB" id="A0A1M5D7S6"/>
<dbReference type="PANTHER" id="PTHR32552:SF68">
    <property type="entry name" value="FERRICHROME OUTER MEMBRANE TRANSPORTER_PHAGE RECEPTOR"/>
    <property type="match status" value="1"/>
</dbReference>
<evidence type="ECO:0000256" key="14">
    <source>
        <dbReference type="PROSITE-ProRule" id="PRU01360"/>
    </source>
</evidence>
<dbReference type="SUPFAM" id="SSF56935">
    <property type="entry name" value="Porins"/>
    <property type="match status" value="1"/>
</dbReference>
<dbReference type="EMBL" id="FQTV01000011">
    <property type="protein sequence ID" value="SHF63083.1"/>
    <property type="molecule type" value="Genomic_DNA"/>
</dbReference>
<evidence type="ECO:0000256" key="8">
    <source>
        <dbReference type="ARBA" id="ARBA00023004"/>
    </source>
</evidence>
<dbReference type="InterPro" id="IPR036942">
    <property type="entry name" value="Beta-barrel_TonB_sf"/>
</dbReference>
<dbReference type="Pfam" id="PF00593">
    <property type="entry name" value="TonB_dep_Rec_b-barrel"/>
    <property type="match status" value="1"/>
</dbReference>